<evidence type="ECO:0000256" key="12">
    <source>
        <dbReference type="HAMAP-Rule" id="MF_00004"/>
    </source>
</evidence>
<dbReference type="NCBIfam" id="TIGR01090">
    <property type="entry name" value="apt"/>
    <property type="match status" value="1"/>
</dbReference>
<dbReference type="GO" id="GO:0002055">
    <property type="term" value="F:adenine binding"/>
    <property type="evidence" value="ECO:0007669"/>
    <property type="project" value="TreeGrafter"/>
</dbReference>
<comment type="caution">
    <text evidence="14">The sequence shown here is derived from an EMBL/GenBank/DDBJ whole genome shotgun (WGS) entry which is preliminary data.</text>
</comment>
<gene>
    <name evidence="12 14" type="primary">apt</name>
    <name evidence="14" type="ORF">OENOO_57053</name>
</gene>
<comment type="catalytic activity">
    <reaction evidence="1 12">
        <text>AMP + diphosphate = 5-phospho-alpha-D-ribose 1-diphosphate + adenine</text>
        <dbReference type="Rhea" id="RHEA:16609"/>
        <dbReference type="ChEBI" id="CHEBI:16708"/>
        <dbReference type="ChEBI" id="CHEBI:33019"/>
        <dbReference type="ChEBI" id="CHEBI:58017"/>
        <dbReference type="ChEBI" id="CHEBI:456215"/>
        <dbReference type="EC" id="2.4.2.7"/>
    </reaction>
</comment>
<evidence type="ECO:0000256" key="9">
    <source>
        <dbReference type="ARBA" id="ARBA00022676"/>
    </source>
</evidence>
<dbReference type="Proteomes" id="UP000003346">
    <property type="component" value="Unassembled WGS sequence"/>
</dbReference>
<organism evidence="14 15">
    <name type="scientific">Oenococcus oeni ATCC BAA-1163</name>
    <dbReference type="NCBI Taxonomy" id="379360"/>
    <lineage>
        <taxon>Bacteria</taxon>
        <taxon>Bacillati</taxon>
        <taxon>Bacillota</taxon>
        <taxon>Bacilli</taxon>
        <taxon>Lactobacillales</taxon>
        <taxon>Lactobacillaceae</taxon>
        <taxon>Oenococcus</taxon>
    </lineage>
</organism>
<comment type="function">
    <text evidence="2 12">Catalyzes a salvage reaction resulting in the formation of AMP, that is energically less costly than de novo synthesis.</text>
</comment>
<evidence type="ECO:0000256" key="5">
    <source>
        <dbReference type="ARBA" id="ARBA00008391"/>
    </source>
</evidence>
<dbReference type="CDD" id="cd06223">
    <property type="entry name" value="PRTases_typeI"/>
    <property type="match status" value="1"/>
</dbReference>
<dbReference type="GO" id="GO:0006168">
    <property type="term" value="P:adenine salvage"/>
    <property type="evidence" value="ECO:0007669"/>
    <property type="project" value="InterPro"/>
</dbReference>
<dbReference type="NCBIfam" id="NF002634">
    <property type="entry name" value="PRK02304.1-3"/>
    <property type="match status" value="1"/>
</dbReference>
<keyword evidence="8 12" id="KW-0963">Cytoplasm</keyword>
<evidence type="ECO:0000313" key="14">
    <source>
        <dbReference type="EMBL" id="EAV39395.1"/>
    </source>
</evidence>
<dbReference type="EMBL" id="AAUV01000052">
    <property type="protein sequence ID" value="EAV39395.1"/>
    <property type="molecule type" value="Genomic_DNA"/>
</dbReference>
<dbReference type="InterPro" id="IPR005764">
    <property type="entry name" value="Ade_phspho_trans"/>
</dbReference>
<evidence type="ECO:0000313" key="15">
    <source>
        <dbReference type="Proteomes" id="UP000003346"/>
    </source>
</evidence>
<dbReference type="Pfam" id="PF00156">
    <property type="entry name" value="Pribosyltran"/>
    <property type="match status" value="1"/>
</dbReference>
<accession>A0NJG6</accession>
<dbReference type="HOGENOM" id="CLU_063339_3_0_9"/>
<dbReference type="GO" id="GO:0003999">
    <property type="term" value="F:adenine phosphoribosyltransferase activity"/>
    <property type="evidence" value="ECO:0007669"/>
    <property type="project" value="UniProtKB-UniRule"/>
</dbReference>
<dbReference type="UniPathway" id="UPA00588">
    <property type="reaction ID" value="UER00646"/>
</dbReference>
<dbReference type="AlphaFoldDB" id="A0NJG6"/>
<dbReference type="FunFam" id="3.40.50.2020:FF:000004">
    <property type="entry name" value="Adenine phosphoribosyltransferase"/>
    <property type="match status" value="1"/>
</dbReference>
<dbReference type="HAMAP" id="MF_00004">
    <property type="entry name" value="Aden_phosphoribosyltr"/>
    <property type="match status" value="1"/>
</dbReference>
<dbReference type="NCBIfam" id="NF002633">
    <property type="entry name" value="PRK02304.1-2"/>
    <property type="match status" value="1"/>
</dbReference>
<name>A0NJG6_OENOE</name>
<evidence type="ECO:0000259" key="13">
    <source>
        <dbReference type="Pfam" id="PF00156"/>
    </source>
</evidence>
<keyword evidence="11 12" id="KW-0660">Purine salvage</keyword>
<dbReference type="PANTHER" id="PTHR32315:SF3">
    <property type="entry name" value="ADENINE PHOSPHORIBOSYLTRANSFERASE"/>
    <property type="match status" value="1"/>
</dbReference>
<evidence type="ECO:0000256" key="3">
    <source>
        <dbReference type="ARBA" id="ARBA00004496"/>
    </source>
</evidence>
<evidence type="ECO:0000256" key="4">
    <source>
        <dbReference type="ARBA" id="ARBA00004659"/>
    </source>
</evidence>
<dbReference type="NCBIfam" id="NF002636">
    <property type="entry name" value="PRK02304.1-5"/>
    <property type="match status" value="1"/>
</dbReference>
<dbReference type="GO" id="GO:0044209">
    <property type="term" value="P:AMP salvage"/>
    <property type="evidence" value="ECO:0007669"/>
    <property type="project" value="UniProtKB-UniRule"/>
</dbReference>
<dbReference type="PANTHER" id="PTHR32315">
    <property type="entry name" value="ADENINE PHOSPHORIBOSYLTRANSFERASE"/>
    <property type="match status" value="1"/>
</dbReference>
<proteinExistence type="inferred from homology"/>
<evidence type="ECO:0000256" key="8">
    <source>
        <dbReference type="ARBA" id="ARBA00022490"/>
    </source>
</evidence>
<dbReference type="GO" id="GO:0006166">
    <property type="term" value="P:purine ribonucleoside salvage"/>
    <property type="evidence" value="ECO:0007669"/>
    <property type="project" value="UniProtKB-UniRule"/>
</dbReference>
<dbReference type="GO" id="GO:0016208">
    <property type="term" value="F:AMP binding"/>
    <property type="evidence" value="ECO:0007669"/>
    <property type="project" value="TreeGrafter"/>
</dbReference>
<dbReference type="InterPro" id="IPR029057">
    <property type="entry name" value="PRTase-like"/>
</dbReference>
<dbReference type="GO" id="GO:0005737">
    <property type="term" value="C:cytoplasm"/>
    <property type="evidence" value="ECO:0007669"/>
    <property type="project" value="UniProtKB-SubCell"/>
</dbReference>
<dbReference type="Gene3D" id="3.40.50.2020">
    <property type="match status" value="1"/>
</dbReference>
<comment type="subcellular location">
    <subcellularLocation>
        <location evidence="3 12">Cytoplasm</location>
    </subcellularLocation>
</comment>
<evidence type="ECO:0000256" key="2">
    <source>
        <dbReference type="ARBA" id="ARBA00003968"/>
    </source>
</evidence>
<evidence type="ECO:0000256" key="7">
    <source>
        <dbReference type="ARBA" id="ARBA00011893"/>
    </source>
</evidence>
<evidence type="ECO:0000256" key="11">
    <source>
        <dbReference type="ARBA" id="ARBA00022726"/>
    </source>
</evidence>
<dbReference type="SUPFAM" id="SSF53271">
    <property type="entry name" value="PRTase-like"/>
    <property type="match status" value="1"/>
</dbReference>
<evidence type="ECO:0000256" key="10">
    <source>
        <dbReference type="ARBA" id="ARBA00022679"/>
    </source>
</evidence>
<feature type="domain" description="Phosphoribosyltransferase" evidence="13">
    <location>
        <begin position="59"/>
        <end position="185"/>
    </location>
</feature>
<evidence type="ECO:0000256" key="1">
    <source>
        <dbReference type="ARBA" id="ARBA00000868"/>
    </source>
</evidence>
<sequence length="201" mass="22442">MVLFLSFLKQSMLNYLNRIHIESERKMDIDLHDYIATTPDFPEKGVMFRDINPLIGNGPAYRQAINELIDFARPLKPDIIAGPEARGFVVGSPMAYALGIGFVPARKYGKLPRKSVSSSYSLEYGKNELQMHVDSIKPGQRVFIVDDLLATGGTITATMDLVRQLGGQVVGTGFFIELADLQGRKKIMEVENVPFKSLLEY</sequence>
<comment type="pathway">
    <text evidence="4 12">Purine metabolism; AMP biosynthesis via salvage pathway; AMP from adenine: step 1/1.</text>
</comment>
<keyword evidence="10 12" id="KW-0808">Transferase</keyword>
<keyword evidence="9 12" id="KW-0328">Glycosyltransferase</keyword>
<dbReference type="InterPro" id="IPR000836">
    <property type="entry name" value="PRTase_dom"/>
</dbReference>
<comment type="similarity">
    <text evidence="5 12">Belongs to the purine/pyrimidine phosphoribosyltransferase family.</text>
</comment>
<protein>
    <recommendedName>
        <fullName evidence="7 12">Adenine phosphoribosyltransferase</fullName>
        <shortName evidence="12">APRT</shortName>
        <ecNumber evidence="7 12">2.4.2.7</ecNumber>
    </recommendedName>
</protein>
<dbReference type="EC" id="2.4.2.7" evidence="7 12"/>
<comment type="subunit">
    <text evidence="6 12">Homodimer.</text>
</comment>
<evidence type="ECO:0000256" key="6">
    <source>
        <dbReference type="ARBA" id="ARBA00011738"/>
    </source>
</evidence>
<reference evidence="14 15" key="1">
    <citation type="submission" date="2006-11" db="EMBL/GenBank/DDBJ databases">
        <authorList>
            <consortium name="Laboratoire de Microbiologie (Universite Bourgogne)"/>
            <consortium name="GENOME Express"/>
            <consortium name="UMR Oenologie Ampelologie (Universite Bordeaux 2)"/>
            <person name="Guzzo J."/>
        </authorList>
    </citation>
    <scope>NUCLEOTIDE SEQUENCE [LARGE SCALE GENOMIC DNA]</scope>
    <source>
        <strain evidence="14 15">ATCC BAA-1163</strain>
    </source>
</reference>
<dbReference type="InterPro" id="IPR050054">
    <property type="entry name" value="UPRTase/APRTase"/>
</dbReference>